<dbReference type="InterPro" id="IPR029058">
    <property type="entry name" value="AB_hydrolase_fold"/>
</dbReference>
<protein>
    <recommendedName>
        <fullName evidence="2">feruloyl esterase</fullName>
        <ecNumber evidence="2">3.1.1.73</ecNumber>
    </recommendedName>
</protein>
<dbReference type="PANTHER" id="PTHR38050">
    <property type="match status" value="1"/>
</dbReference>
<evidence type="ECO:0000313" key="12">
    <source>
        <dbReference type="EMBL" id="CRG82749.1"/>
    </source>
</evidence>
<gene>
    <name evidence="12" type="ORF">PISL3812_00095</name>
</gene>
<dbReference type="InterPro" id="IPR043595">
    <property type="entry name" value="FaeB/C/D"/>
</dbReference>
<evidence type="ECO:0000256" key="1">
    <source>
        <dbReference type="ARBA" id="ARBA00004613"/>
    </source>
</evidence>
<reference evidence="12 13" key="1">
    <citation type="submission" date="2015-04" db="EMBL/GenBank/DDBJ databases">
        <authorList>
            <person name="Syromyatnikov M.Y."/>
            <person name="Popov V.N."/>
        </authorList>
    </citation>
    <scope>NUCLEOTIDE SEQUENCE [LARGE SCALE GENOMIC DNA]</scope>
    <source>
        <strain evidence="12">WF-38-12</strain>
    </source>
</reference>
<evidence type="ECO:0000256" key="10">
    <source>
        <dbReference type="SAM" id="MobiDB-lite"/>
    </source>
</evidence>
<sequence length="317" mass="33959">MRHSSLLSFLVGSNLQLHLATAADTSGCGIARDFAGQTHTGKSIESSGGTRTYDVYLPPNYDENTQTPLIISYHGHLGNSDKQRALDQLDNTTWNNDHITVWPNGLGGSWQGPTYATPGVSDKVFTTDLIAHLRTQFCIDSSRIYAVGKSNGGGFVGTLACSPGHGDDFAAFAACSGAFYTDVVEDPDDGCSPARSPLPIMEFHGSNDGTIPYQPTEDGSGGPLPQIPDWLAAWGQRNGCPSDCKPVVSTLEGHDDTQQTLYQVNGAYVVTGYLISGMDHDWPSTTPNSDSENHGDSPVSIDATPMILDFFRKNQKP</sequence>
<keyword evidence="8" id="KW-0624">Polysaccharide degradation</keyword>
<dbReference type="GO" id="GO:0045493">
    <property type="term" value="P:xylan catabolic process"/>
    <property type="evidence" value="ECO:0007669"/>
    <property type="project" value="UniProtKB-KW"/>
</dbReference>
<comment type="catalytic activity">
    <reaction evidence="9">
        <text>feruloyl-polysaccharide + H2O = ferulate + polysaccharide.</text>
        <dbReference type="EC" id="3.1.1.73"/>
    </reaction>
</comment>
<dbReference type="SUPFAM" id="SSF53474">
    <property type="entry name" value="alpha/beta-Hydrolases"/>
    <property type="match status" value="1"/>
</dbReference>
<evidence type="ECO:0000256" key="9">
    <source>
        <dbReference type="ARBA" id="ARBA00034075"/>
    </source>
</evidence>
<evidence type="ECO:0000256" key="8">
    <source>
        <dbReference type="ARBA" id="ARBA00023326"/>
    </source>
</evidence>
<name>A0A0U1LIA0_TALIS</name>
<evidence type="ECO:0000256" key="5">
    <source>
        <dbReference type="ARBA" id="ARBA00022729"/>
    </source>
</evidence>
<feature type="chain" id="PRO_5006710975" description="feruloyl esterase" evidence="11">
    <location>
        <begin position="23"/>
        <end position="317"/>
    </location>
</feature>
<evidence type="ECO:0000256" key="6">
    <source>
        <dbReference type="ARBA" id="ARBA00022801"/>
    </source>
</evidence>
<keyword evidence="3" id="KW-0964">Secreted</keyword>
<evidence type="ECO:0000313" key="13">
    <source>
        <dbReference type="Proteomes" id="UP000054383"/>
    </source>
</evidence>
<organism evidence="12 13">
    <name type="scientific">Talaromyces islandicus</name>
    <name type="common">Penicillium islandicum</name>
    <dbReference type="NCBI Taxonomy" id="28573"/>
    <lineage>
        <taxon>Eukaryota</taxon>
        <taxon>Fungi</taxon>
        <taxon>Dikarya</taxon>
        <taxon>Ascomycota</taxon>
        <taxon>Pezizomycotina</taxon>
        <taxon>Eurotiomycetes</taxon>
        <taxon>Eurotiomycetidae</taxon>
        <taxon>Eurotiales</taxon>
        <taxon>Trichocomaceae</taxon>
        <taxon>Talaromyces</taxon>
        <taxon>Talaromyces sect. Islandici</taxon>
    </lineage>
</organism>
<evidence type="ECO:0000256" key="2">
    <source>
        <dbReference type="ARBA" id="ARBA00013091"/>
    </source>
</evidence>
<dbReference type="Proteomes" id="UP000054383">
    <property type="component" value="Unassembled WGS sequence"/>
</dbReference>
<dbReference type="GO" id="GO:0030600">
    <property type="term" value="F:feruloyl esterase activity"/>
    <property type="evidence" value="ECO:0007669"/>
    <property type="project" value="UniProtKB-EC"/>
</dbReference>
<dbReference type="GO" id="GO:0005576">
    <property type="term" value="C:extracellular region"/>
    <property type="evidence" value="ECO:0007669"/>
    <property type="project" value="UniProtKB-SubCell"/>
</dbReference>
<dbReference type="AlphaFoldDB" id="A0A0U1LIA0"/>
<dbReference type="OMA" id="IAFTMEM"/>
<keyword evidence="4" id="KW-0858">Xylan degradation</keyword>
<keyword evidence="13" id="KW-1185">Reference proteome</keyword>
<keyword evidence="5 11" id="KW-0732">Signal</keyword>
<dbReference type="OrthoDB" id="424610at2759"/>
<feature type="region of interest" description="Disordered" evidence="10">
    <location>
        <begin position="281"/>
        <end position="301"/>
    </location>
</feature>
<accession>A0A0U1LIA0</accession>
<keyword evidence="6" id="KW-0378">Hydrolase</keyword>
<dbReference type="Gene3D" id="3.40.50.1820">
    <property type="entry name" value="alpha/beta hydrolase"/>
    <property type="match status" value="1"/>
</dbReference>
<feature type="signal peptide" evidence="11">
    <location>
        <begin position="1"/>
        <end position="22"/>
    </location>
</feature>
<comment type="subcellular location">
    <subcellularLocation>
        <location evidence="1">Secreted</location>
    </subcellularLocation>
</comment>
<dbReference type="EMBL" id="CVMT01000001">
    <property type="protein sequence ID" value="CRG82749.1"/>
    <property type="molecule type" value="Genomic_DNA"/>
</dbReference>
<evidence type="ECO:0000256" key="4">
    <source>
        <dbReference type="ARBA" id="ARBA00022651"/>
    </source>
</evidence>
<dbReference type="EC" id="3.1.1.73" evidence="2"/>
<dbReference type="STRING" id="28573.A0A0U1LIA0"/>
<evidence type="ECO:0000256" key="7">
    <source>
        <dbReference type="ARBA" id="ARBA00023277"/>
    </source>
</evidence>
<evidence type="ECO:0000256" key="3">
    <source>
        <dbReference type="ARBA" id="ARBA00022525"/>
    </source>
</evidence>
<keyword evidence="7" id="KW-0119">Carbohydrate metabolism</keyword>
<dbReference type="PANTHER" id="PTHR38050:SF2">
    <property type="entry name" value="FERULOYL ESTERASE C-RELATED"/>
    <property type="match status" value="1"/>
</dbReference>
<evidence type="ECO:0000256" key="11">
    <source>
        <dbReference type="SAM" id="SignalP"/>
    </source>
</evidence>
<proteinExistence type="predicted"/>